<protein>
    <submittedName>
        <fullName evidence="2">DUF4386 family protein</fullName>
    </submittedName>
</protein>
<name>A0A6G9AP61_9BACT</name>
<evidence type="ECO:0000256" key="1">
    <source>
        <dbReference type="SAM" id="Phobius"/>
    </source>
</evidence>
<feature type="transmembrane region" description="Helical" evidence="1">
    <location>
        <begin position="92"/>
        <end position="112"/>
    </location>
</feature>
<feature type="transmembrane region" description="Helical" evidence="1">
    <location>
        <begin position="58"/>
        <end position="80"/>
    </location>
</feature>
<evidence type="ECO:0000313" key="2">
    <source>
        <dbReference type="EMBL" id="QIP14126.1"/>
    </source>
</evidence>
<proteinExistence type="predicted"/>
<gene>
    <name evidence="2" type="ORF">G8759_16640</name>
</gene>
<dbReference type="Proteomes" id="UP000501802">
    <property type="component" value="Chromosome"/>
</dbReference>
<keyword evidence="3" id="KW-1185">Reference proteome</keyword>
<feature type="transmembrane region" description="Helical" evidence="1">
    <location>
        <begin position="174"/>
        <end position="195"/>
    </location>
</feature>
<dbReference type="RefSeq" id="WP_167209858.1">
    <property type="nucleotide sequence ID" value="NZ_CP050063.1"/>
</dbReference>
<keyword evidence="1" id="KW-1133">Transmembrane helix</keyword>
<organism evidence="2 3">
    <name type="scientific">Spirosoma aureum</name>
    <dbReference type="NCBI Taxonomy" id="2692134"/>
    <lineage>
        <taxon>Bacteria</taxon>
        <taxon>Pseudomonadati</taxon>
        <taxon>Bacteroidota</taxon>
        <taxon>Cytophagia</taxon>
        <taxon>Cytophagales</taxon>
        <taxon>Cytophagaceae</taxon>
        <taxon>Spirosoma</taxon>
    </lineage>
</organism>
<accession>A0A6G9AP61</accession>
<dbReference type="AlphaFoldDB" id="A0A6G9AP61"/>
<dbReference type="KEGG" id="spib:G8759_16640"/>
<evidence type="ECO:0000313" key="3">
    <source>
        <dbReference type="Proteomes" id="UP000501802"/>
    </source>
</evidence>
<dbReference type="EMBL" id="CP050063">
    <property type="protein sequence ID" value="QIP14126.1"/>
    <property type="molecule type" value="Genomic_DNA"/>
</dbReference>
<sequence length="241" mass="26992">MNASSMYQKQVAVLTIMSGLLAMACLILLGIALADNPDAYDDPMQLLRMTNLNVPLVRWSMLTDLLGYYLLLLPCIYFLRPYLREQTPWADLITYCGSAYVMVGAIGAVVMAEVVCPLLRQYATASTTQQAHLQITFQTLNRIVYNGLWNLLETLLAGVWWTMTGAVLRTWHKYIGWVTMILGLFTSFDALGNLLGRPLLAAIGLNVYLILAPVWAIWLGVLFWKRTRLIPTSSQSKLAVV</sequence>
<feature type="transmembrane region" description="Helical" evidence="1">
    <location>
        <begin position="143"/>
        <end position="162"/>
    </location>
</feature>
<feature type="transmembrane region" description="Helical" evidence="1">
    <location>
        <begin position="201"/>
        <end position="224"/>
    </location>
</feature>
<keyword evidence="1" id="KW-0472">Membrane</keyword>
<reference evidence="2 3" key="1">
    <citation type="submission" date="2020-03" db="EMBL/GenBank/DDBJ databases">
        <authorList>
            <person name="Kim M.K."/>
        </authorList>
    </citation>
    <scope>NUCLEOTIDE SEQUENCE [LARGE SCALE GENOMIC DNA]</scope>
    <source>
        <strain evidence="2 3">BT328</strain>
    </source>
</reference>
<keyword evidence="1" id="KW-0812">Transmembrane</keyword>